<dbReference type="Proteomes" id="UP001387110">
    <property type="component" value="Unassembled WGS sequence"/>
</dbReference>
<feature type="region of interest" description="Disordered" evidence="1">
    <location>
        <begin position="278"/>
        <end position="300"/>
    </location>
</feature>
<feature type="compositionally biased region" description="Basic and acidic residues" evidence="1">
    <location>
        <begin position="278"/>
        <end position="287"/>
    </location>
</feature>
<keyword evidence="2" id="KW-0812">Transmembrane</keyword>
<dbReference type="OrthoDB" id="2356546at2"/>
<keyword evidence="2" id="KW-1133">Transmembrane helix</keyword>
<dbReference type="RefSeq" id="WP_023468774.1">
    <property type="nucleotide sequence ID" value="NZ_FMYN01000001.1"/>
</dbReference>
<proteinExistence type="predicted"/>
<keyword evidence="9" id="KW-1185">Reference proteome</keyword>
<name>A0A0V8GK05_9BACL</name>
<feature type="region of interest" description="Disordered" evidence="1">
    <location>
        <begin position="1"/>
        <end position="31"/>
    </location>
</feature>
<feature type="compositionally biased region" description="Polar residues" evidence="1">
    <location>
        <begin position="289"/>
        <end position="300"/>
    </location>
</feature>
<organism evidence="4 7">
    <name type="scientific">Exiguobacterium indicum</name>
    <dbReference type="NCBI Taxonomy" id="296995"/>
    <lineage>
        <taxon>Bacteria</taxon>
        <taxon>Bacillati</taxon>
        <taxon>Bacillota</taxon>
        <taxon>Bacilli</taxon>
        <taxon>Bacillales</taxon>
        <taxon>Bacillales Family XII. Incertae Sedis</taxon>
        <taxon>Exiguobacterium</taxon>
    </lineage>
</organism>
<protein>
    <recommendedName>
        <fullName evidence="3">DUF4097 domain-containing protein</fullName>
    </recommendedName>
</protein>
<feature type="domain" description="DUF4097" evidence="3">
    <location>
        <begin position="83"/>
        <end position="264"/>
    </location>
</feature>
<comment type="caution">
    <text evidence="4">The sequence shown here is derived from an EMBL/GenBank/DDBJ whole genome shotgun (WGS) entry which is preliminary data.</text>
</comment>
<keyword evidence="2" id="KW-0472">Membrane</keyword>
<reference evidence="5 8" key="2">
    <citation type="journal article" date="2016" name="Front. Microbiol.">
        <title>Genomic Resource of Rice Seed Associated Bacteria.</title>
        <authorList>
            <person name="Midha S."/>
            <person name="Bansal K."/>
            <person name="Sharma S."/>
            <person name="Kumar N."/>
            <person name="Patil P.P."/>
            <person name="Chaudhry V."/>
            <person name="Patil P.B."/>
        </authorList>
    </citation>
    <scope>NUCLEOTIDE SEQUENCE [LARGE SCALE GENOMIC DNA]</scope>
    <source>
        <strain evidence="5 8">RSA11</strain>
    </source>
</reference>
<reference evidence="6 9" key="3">
    <citation type="submission" date="2023-12" db="EMBL/GenBank/DDBJ databases">
        <authorList>
            <person name="Easwaran N."/>
            <person name="Lazarus H.P.S."/>
        </authorList>
    </citation>
    <scope>NUCLEOTIDE SEQUENCE [LARGE SCALE GENOMIC DNA]</scope>
    <source>
        <strain evidence="6 9">VIT-2023</strain>
    </source>
</reference>
<evidence type="ECO:0000313" key="7">
    <source>
        <dbReference type="Proteomes" id="UP000053797"/>
    </source>
</evidence>
<evidence type="ECO:0000259" key="3">
    <source>
        <dbReference type="Pfam" id="PF13349"/>
    </source>
</evidence>
<sequence length="300" mass="32944">MEEHNSRSVRKRKQSSFTRLKNKQKQKMDARLNRIGEKGPVKRPIYLYGGVILGLVVIYSITLLVSTELLSRGESFKTTNRYKSLAIEAPHATVQFVRSTDGNVQIKLVDSASSGKRLKISTSTNTVTVTGRDGWLSRLGNRPSEKTADYTIQVGLPSYMNRVDVDAGTLKGMGIYAKTIEMDGEAMSLDKVKGDEITLNATRAISVKEMDAVHAQVTGESVSLADYMAKLSLDVTTIDGATKLKPDKSAGTITIDTGGDIKASDRYTKQKNKDETIYELSKQEKPEVTVNSEVGQVTLE</sequence>
<gene>
    <name evidence="4" type="ORF">AS033_04175</name>
    <name evidence="5" type="ORF">RSA11_10615</name>
    <name evidence="6" type="ORF">SZL87_03075</name>
</gene>
<accession>A0A0V8GK05</accession>
<dbReference type="EMBL" id="LDQV01000024">
    <property type="protein sequence ID" value="KTR26447.1"/>
    <property type="molecule type" value="Genomic_DNA"/>
</dbReference>
<dbReference type="EMBL" id="LNQL01000001">
    <property type="protein sequence ID" value="KSU50585.1"/>
    <property type="molecule type" value="Genomic_DNA"/>
</dbReference>
<feature type="compositionally biased region" description="Basic residues" evidence="1">
    <location>
        <begin position="7"/>
        <end position="25"/>
    </location>
</feature>
<evidence type="ECO:0000313" key="5">
    <source>
        <dbReference type="EMBL" id="KTR26447.1"/>
    </source>
</evidence>
<dbReference type="Pfam" id="PF13349">
    <property type="entry name" value="DUF4097"/>
    <property type="match status" value="1"/>
</dbReference>
<evidence type="ECO:0000313" key="8">
    <source>
        <dbReference type="Proteomes" id="UP000072605"/>
    </source>
</evidence>
<dbReference type="EMBL" id="JBAWKY010000001">
    <property type="protein sequence ID" value="MEI4461405.1"/>
    <property type="molecule type" value="Genomic_DNA"/>
</dbReference>
<dbReference type="AlphaFoldDB" id="A0A0V8GK05"/>
<dbReference type="Proteomes" id="UP000072605">
    <property type="component" value="Unassembled WGS sequence"/>
</dbReference>
<dbReference type="Proteomes" id="UP000053797">
    <property type="component" value="Unassembled WGS sequence"/>
</dbReference>
<feature type="transmembrane region" description="Helical" evidence="2">
    <location>
        <begin position="45"/>
        <end position="65"/>
    </location>
</feature>
<evidence type="ECO:0000313" key="9">
    <source>
        <dbReference type="Proteomes" id="UP001387110"/>
    </source>
</evidence>
<dbReference type="GeneID" id="90837193"/>
<reference evidence="4 7" key="1">
    <citation type="journal article" date="2015" name="Int. J. Syst. Evol. Microbiol.">
        <title>Exiguobacterium enclense sp. nov., isolated from sediment.</title>
        <authorList>
            <person name="Dastager S.G."/>
            <person name="Mawlankar R."/>
            <person name="Sonalkar V.V."/>
            <person name="Thorat M.N."/>
            <person name="Mual P."/>
            <person name="Verma A."/>
            <person name="Krishnamurthi S."/>
            <person name="Tang S.K."/>
            <person name="Li W.J."/>
        </authorList>
    </citation>
    <scope>NUCLEOTIDE SEQUENCE [LARGE SCALE GENOMIC DNA]</scope>
    <source>
        <strain evidence="4 7">NIO-1109</strain>
    </source>
</reference>
<evidence type="ECO:0000256" key="1">
    <source>
        <dbReference type="SAM" id="MobiDB-lite"/>
    </source>
</evidence>
<evidence type="ECO:0000313" key="4">
    <source>
        <dbReference type="EMBL" id="KSU50585.1"/>
    </source>
</evidence>
<dbReference type="InterPro" id="IPR025164">
    <property type="entry name" value="Toastrack_DUF4097"/>
</dbReference>
<evidence type="ECO:0000256" key="2">
    <source>
        <dbReference type="SAM" id="Phobius"/>
    </source>
</evidence>
<evidence type="ECO:0000313" key="6">
    <source>
        <dbReference type="EMBL" id="MEI4461405.1"/>
    </source>
</evidence>